<sequence>MTYFCPVEGCDKHADEWSDEQPPFASREAVRSHINAKSGDDHQRARDQGAWKAAPTSSEGADGGEVESSDEQQPKATESSNDQQTEQTESGDEGGDSSPSSNDTTTRAATSRILIASTQVQAER</sequence>
<name>A0A1I0NJ31_9EURY</name>
<protein>
    <submittedName>
        <fullName evidence="2">Uncharacterized protein</fullName>
    </submittedName>
</protein>
<accession>A0A1I0NJ31</accession>
<evidence type="ECO:0000256" key="1">
    <source>
        <dbReference type="SAM" id="MobiDB-lite"/>
    </source>
</evidence>
<dbReference type="STRING" id="1202768.SAMN05216285_1779"/>
<feature type="region of interest" description="Disordered" evidence="1">
    <location>
        <begin position="1"/>
        <end position="124"/>
    </location>
</feature>
<evidence type="ECO:0000313" key="3">
    <source>
        <dbReference type="Proteomes" id="UP000183275"/>
    </source>
</evidence>
<dbReference type="Proteomes" id="UP000183275">
    <property type="component" value="Unassembled WGS sequence"/>
</dbReference>
<evidence type="ECO:0000313" key="2">
    <source>
        <dbReference type="EMBL" id="SEW01309.1"/>
    </source>
</evidence>
<gene>
    <name evidence="2" type="ORF">SAMN05216285_1779</name>
</gene>
<feature type="compositionally biased region" description="Polar residues" evidence="1">
    <location>
        <begin position="99"/>
        <end position="109"/>
    </location>
</feature>
<organism evidence="2 3">
    <name type="scientific">Natrinema salifodinae</name>
    <dbReference type="NCBI Taxonomy" id="1202768"/>
    <lineage>
        <taxon>Archaea</taxon>
        <taxon>Methanobacteriati</taxon>
        <taxon>Methanobacteriota</taxon>
        <taxon>Stenosarchaea group</taxon>
        <taxon>Halobacteria</taxon>
        <taxon>Halobacteriales</taxon>
        <taxon>Natrialbaceae</taxon>
        <taxon>Natrinema</taxon>
    </lineage>
</organism>
<feature type="compositionally biased region" description="Basic and acidic residues" evidence="1">
    <location>
        <begin position="38"/>
        <end position="49"/>
    </location>
</feature>
<dbReference type="EMBL" id="FOIS01000002">
    <property type="protein sequence ID" value="SEW01309.1"/>
    <property type="molecule type" value="Genomic_DNA"/>
</dbReference>
<dbReference type="AlphaFoldDB" id="A0A1I0NJ31"/>
<reference evidence="3" key="1">
    <citation type="submission" date="2016-10" db="EMBL/GenBank/DDBJ databases">
        <authorList>
            <person name="Varghese N."/>
        </authorList>
    </citation>
    <scope>NUCLEOTIDE SEQUENCE [LARGE SCALE GENOMIC DNA]</scope>
    <source>
        <strain evidence="3">CGMCC 1.12284</strain>
    </source>
</reference>
<proteinExistence type="predicted"/>
<keyword evidence="3" id="KW-1185">Reference proteome</keyword>